<accession>A0A131YED1</accession>
<feature type="compositionally biased region" description="Pro residues" evidence="1">
    <location>
        <begin position="69"/>
        <end position="86"/>
    </location>
</feature>
<feature type="compositionally biased region" description="Low complexity" evidence="1">
    <location>
        <begin position="87"/>
        <end position="99"/>
    </location>
</feature>
<organism evidence="3">
    <name type="scientific">Rhipicephalus appendiculatus</name>
    <name type="common">Brown ear tick</name>
    <dbReference type="NCBI Taxonomy" id="34631"/>
    <lineage>
        <taxon>Eukaryota</taxon>
        <taxon>Metazoa</taxon>
        <taxon>Ecdysozoa</taxon>
        <taxon>Arthropoda</taxon>
        <taxon>Chelicerata</taxon>
        <taxon>Arachnida</taxon>
        <taxon>Acari</taxon>
        <taxon>Parasitiformes</taxon>
        <taxon>Ixodida</taxon>
        <taxon>Ixodoidea</taxon>
        <taxon>Ixodidae</taxon>
        <taxon>Rhipicephalinae</taxon>
        <taxon>Rhipicephalus</taxon>
        <taxon>Rhipicephalus</taxon>
    </lineage>
</organism>
<evidence type="ECO:0000313" key="3">
    <source>
        <dbReference type="EMBL" id="JAP77267.1"/>
    </source>
</evidence>
<evidence type="ECO:0000256" key="1">
    <source>
        <dbReference type="SAM" id="MobiDB-lite"/>
    </source>
</evidence>
<protein>
    <submittedName>
        <fullName evidence="3">Uncharacterized protein</fullName>
    </submittedName>
</protein>
<name>A0A131YED1_RHIAP</name>
<dbReference type="EMBL" id="GEDV01011290">
    <property type="protein sequence ID" value="JAP77267.1"/>
    <property type="molecule type" value="Transcribed_RNA"/>
</dbReference>
<feature type="chain" id="PRO_5007284907" evidence="2">
    <location>
        <begin position="28"/>
        <end position="99"/>
    </location>
</feature>
<reference evidence="3" key="1">
    <citation type="journal article" date="2016" name="Ticks Tick Borne Dis.">
        <title>De novo assembly and annotation of the salivary gland transcriptome of Rhipicephalus appendiculatus male and female ticks during blood feeding.</title>
        <authorList>
            <person name="de Castro M.H."/>
            <person name="de Klerk D."/>
            <person name="Pienaar R."/>
            <person name="Latif A.A."/>
            <person name="Rees D.J."/>
            <person name="Mans B.J."/>
        </authorList>
    </citation>
    <scope>NUCLEOTIDE SEQUENCE</scope>
    <source>
        <tissue evidence="3">Salivary glands</tissue>
    </source>
</reference>
<sequence>MPAISTFVILLTLTTLMLPWNPTCVLAGNPSISPKRMTNRELYINVMAHPHYYGTYRRRTTTGRSRGAPPKPPRLFLPPAKPPRLYLPPYTRAPPTRTA</sequence>
<dbReference type="AlphaFoldDB" id="A0A131YED1"/>
<feature type="region of interest" description="Disordered" evidence="1">
    <location>
        <begin position="58"/>
        <end position="99"/>
    </location>
</feature>
<feature type="signal peptide" evidence="2">
    <location>
        <begin position="1"/>
        <end position="27"/>
    </location>
</feature>
<evidence type="ECO:0000256" key="2">
    <source>
        <dbReference type="SAM" id="SignalP"/>
    </source>
</evidence>
<keyword evidence="2" id="KW-0732">Signal</keyword>
<proteinExistence type="predicted"/>